<dbReference type="GO" id="GO:0090589">
    <property type="term" value="F:protein-phosphocysteine-trehalose phosphotransferase system transporter activity"/>
    <property type="evidence" value="ECO:0007669"/>
    <property type="project" value="TreeGrafter"/>
</dbReference>
<keyword evidence="30" id="KW-1185">Reference proteome</keyword>
<comment type="subcellular location">
    <subcellularLocation>
        <location evidence="2">Cell membrane</location>
        <topology evidence="2">Multi-pass membrane protein</topology>
    </subcellularLocation>
</comment>
<evidence type="ECO:0000313" key="30">
    <source>
        <dbReference type="Proteomes" id="UP000033924"/>
    </source>
</evidence>
<evidence type="ECO:0000256" key="14">
    <source>
        <dbReference type="ARBA" id="ARBA00022833"/>
    </source>
</evidence>
<dbReference type="InterPro" id="IPR003352">
    <property type="entry name" value="PTS_EIIC"/>
</dbReference>
<feature type="transmembrane region" description="Helical" evidence="25">
    <location>
        <begin position="246"/>
        <end position="269"/>
    </location>
</feature>
<evidence type="ECO:0000256" key="24">
    <source>
        <dbReference type="PROSITE-ProRule" id="PRU00421"/>
    </source>
</evidence>
<dbReference type="SUPFAM" id="SSF55604">
    <property type="entry name" value="Glucose permease domain IIB"/>
    <property type="match status" value="1"/>
</dbReference>
<evidence type="ECO:0000256" key="5">
    <source>
        <dbReference type="ARBA" id="ARBA00022448"/>
    </source>
</evidence>
<evidence type="ECO:0000256" key="18">
    <source>
        <dbReference type="ARBA" id="ARBA00037252"/>
    </source>
</evidence>
<dbReference type="PANTHER" id="PTHR30175">
    <property type="entry name" value="PHOSPHOTRANSFERASE SYSTEM TRANSPORT PROTEIN"/>
    <property type="match status" value="1"/>
</dbReference>
<dbReference type="NCBIfam" id="NF007335">
    <property type="entry name" value="PRK09824.1"/>
    <property type="match status" value="1"/>
</dbReference>
<evidence type="ECO:0000256" key="16">
    <source>
        <dbReference type="ARBA" id="ARBA00023136"/>
    </source>
</evidence>
<dbReference type="CDD" id="cd00212">
    <property type="entry name" value="PTS_IIB_glc"/>
    <property type="match status" value="1"/>
</dbReference>
<dbReference type="NCBIfam" id="TIGR00830">
    <property type="entry name" value="PTBA"/>
    <property type="match status" value="1"/>
</dbReference>
<evidence type="ECO:0000256" key="10">
    <source>
        <dbReference type="ARBA" id="ARBA00022679"/>
    </source>
</evidence>
<keyword evidence="12 25" id="KW-0812">Transmembrane</keyword>
<dbReference type="Pfam" id="PF00358">
    <property type="entry name" value="PTS_EIIA_1"/>
    <property type="match status" value="1"/>
</dbReference>
<keyword evidence="14" id="KW-0862">Zinc</keyword>
<evidence type="ECO:0000256" key="13">
    <source>
        <dbReference type="ARBA" id="ARBA00022777"/>
    </source>
</evidence>
<feature type="transmembrane region" description="Helical" evidence="25">
    <location>
        <begin position="145"/>
        <end position="163"/>
    </location>
</feature>
<dbReference type="InterPro" id="IPR001127">
    <property type="entry name" value="PTS_EIIA_1_perm"/>
</dbReference>
<dbReference type="InterPro" id="IPR001996">
    <property type="entry name" value="PTS_IIB_1"/>
</dbReference>
<dbReference type="FunFam" id="2.70.70.10:FF:000001">
    <property type="entry name" value="PTS system glucose-specific IIA component"/>
    <property type="match status" value="1"/>
</dbReference>
<keyword evidence="13" id="KW-0418">Kinase</keyword>
<evidence type="ECO:0000256" key="15">
    <source>
        <dbReference type="ARBA" id="ARBA00022989"/>
    </source>
</evidence>
<keyword evidence="9" id="KW-0762">Sugar transport</keyword>
<dbReference type="Gene3D" id="2.70.70.10">
    <property type="entry name" value="Glucose Permease (Domain IIA)"/>
    <property type="match status" value="1"/>
</dbReference>
<dbReference type="PANTHER" id="PTHR30175:SF1">
    <property type="entry name" value="PTS SYSTEM ARBUTIN-, CELLOBIOSE-, AND SALICIN-SPECIFIC EIIBC COMPONENT-RELATED"/>
    <property type="match status" value="1"/>
</dbReference>
<reference evidence="29 30" key="1">
    <citation type="submission" date="2015-01" db="EMBL/GenBank/DDBJ databases">
        <title>Erwinia tracheiphila.</title>
        <authorList>
            <person name="Shapiro L.R."/>
        </authorList>
    </citation>
    <scope>NUCLEOTIDE SEQUENCE [LARGE SCALE GENOMIC DNA]</scope>
    <source>
        <strain evidence="29 30">BuffGH</strain>
    </source>
</reference>
<dbReference type="PROSITE" id="PS51103">
    <property type="entry name" value="PTS_EIIC_TYPE_1"/>
    <property type="match status" value="1"/>
</dbReference>
<keyword evidence="5" id="KW-0813">Transport</keyword>
<feature type="domain" description="PTS EIIB type-1" evidence="27">
    <location>
        <begin position="4"/>
        <end position="86"/>
    </location>
</feature>
<dbReference type="InterPro" id="IPR050558">
    <property type="entry name" value="PTS_Sugar-Specific_Components"/>
</dbReference>
<keyword evidence="11" id="KW-0598">Phosphotransferase system</keyword>
<dbReference type="FunFam" id="3.30.1360.60:FF:000001">
    <property type="entry name" value="PTS system glucose-specific IIBC component PtsG"/>
    <property type="match status" value="1"/>
</dbReference>
<comment type="caution">
    <text evidence="29">The sequence shown here is derived from an EMBL/GenBank/DDBJ whole genome shotgun (WGS) entry which is preliminary data.</text>
</comment>
<feature type="transmembrane region" description="Helical" evidence="25">
    <location>
        <begin position="423"/>
        <end position="450"/>
    </location>
</feature>
<dbReference type="STRING" id="65700.SY86_02700"/>
<keyword evidence="7" id="KW-0997">Cell inner membrane</keyword>
<dbReference type="PATRIC" id="fig|65700.7.peg.679"/>
<feature type="domain" description="PTS EIIC type-1" evidence="28">
    <location>
        <begin position="104"/>
        <end position="462"/>
    </location>
</feature>
<evidence type="ECO:0000256" key="12">
    <source>
        <dbReference type="ARBA" id="ARBA00022692"/>
    </source>
</evidence>
<evidence type="ECO:0000256" key="11">
    <source>
        <dbReference type="ARBA" id="ARBA00022683"/>
    </source>
</evidence>
<sequence>MKYQQLARQILAGVGGRENVKSVVHCATRLRFHLASPDKTDLTGLKQNGDIIAVVESGGQFQVVIGNYVNEVYQALLEEGNLDDAEKDNDDAQEKQTVFAKFIDIVSGIFTPFIGVMAASGILKGLLAISLAFGLMDEQDGNYKILFVASDALFYFLPIVLGYCAGKKFGGNPFICMTIAGALIHPTILAAFRQAQSGDSAMSFLGIPVILINYASSVIPIILASWVSCRTERWLTPRLPGAVRNFITPLCCLVLVVPLTFLIIGPLAIKFSHLLANGYLWIYALSPLVAGLFLGSLWQVLVIFGLHWGMVPLMLNNLSIYGQDSMLPLLTAAVLGQTGATLGVLLRTRDSKLKGIAASAFSACWFGITEPAVYGVNLPKRRPFILGCIGGALGAAIIGYYQAKVYSFGLANIFTLFQTIPDTGIDASVIAVFAGALVALVFAAVSTWLFGLPDEKSVPVAGAESPHPTTPLLKTIVLNSPMAGKVIPLENVPGQTFASGLLGKGVGIVPASGRVISPVNGKVVSLFHTGHAIGLLSDDGVEFLIHIGLDTVKLAGKYFIPHVSELQRIRCGDVLVEFDLAAIQQAGYDLTTPIIISNSDDYLDVIPATEQEIIQENMPLMTVFLQSKTRS</sequence>
<dbReference type="InterPro" id="IPR013013">
    <property type="entry name" value="PTS_EIIC_1"/>
</dbReference>
<evidence type="ECO:0000256" key="8">
    <source>
        <dbReference type="ARBA" id="ARBA00022553"/>
    </source>
</evidence>
<dbReference type="InterPro" id="IPR018113">
    <property type="entry name" value="PTrfase_EIIB_Cys"/>
</dbReference>
<comment type="function">
    <text evidence="18">The phosphoenolpyruvate-dependent sugar phosphotransferase system (sugar PTS), a major carbohydrate active transport system, catalyzes the phosphorylation of incoming sugar substrates concomitantly with their translocation across the cell membrane. The enzyme II complex composed of PtsG and Crr is involved in glucose transport.</text>
</comment>
<organism evidence="29 30">
    <name type="scientific">Erwinia tracheiphila</name>
    <dbReference type="NCBI Taxonomy" id="65700"/>
    <lineage>
        <taxon>Bacteria</taxon>
        <taxon>Pseudomonadati</taxon>
        <taxon>Pseudomonadota</taxon>
        <taxon>Gammaproteobacteria</taxon>
        <taxon>Enterobacterales</taxon>
        <taxon>Erwiniaceae</taxon>
        <taxon>Erwinia</taxon>
    </lineage>
</organism>
<dbReference type="NCBIfam" id="TIGR01995">
    <property type="entry name" value="PTS-II-ABC-beta"/>
    <property type="match status" value="1"/>
</dbReference>
<feature type="transmembrane region" description="Helical" evidence="25">
    <location>
        <begin position="109"/>
        <end position="133"/>
    </location>
</feature>
<evidence type="ECO:0000259" key="28">
    <source>
        <dbReference type="PROSITE" id="PS51103"/>
    </source>
</evidence>
<comment type="catalytic activity">
    <reaction evidence="23">
        <text>N(pros)-phospho-L-histidyl-[protein] + D-glucose(out) = D-glucose 6-phosphate(in) + L-histidyl-[protein]</text>
        <dbReference type="Rhea" id="RHEA:33367"/>
        <dbReference type="Rhea" id="RHEA-COMP:9745"/>
        <dbReference type="Rhea" id="RHEA-COMP:9746"/>
        <dbReference type="ChEBI" id="CHEBI:4167"/>
        <dbReference type="ChEBI" id="CHEBI:29979"/>
        <dbReference type="ChEBI" id="CHEBI:61548"/>
        <dbReference type="ChEBI" id="CHEBI:64837"/>
        <dbReference type="EC" id="2.7.1.199"/>
    </reaction>
</comment>
<keyword evidence="10" id="KW-0808">Transferase</keyword>
<name>A0A0M2K5E6_9GAMM</name>
<feature type="transmembrane region" description="Helical" evidence="25">
    <location>
        <begin position="169"/>
        <end position="192"/>
    </location>
</feature>
<dbReference type="PROSITE" id="PS51093">
    <property type="entry name" value="PTS_EIIA_TYPE_1"/>
    <property type="match status" value="1"/>
</dbReference>
<dbReference type="PROSITE" id="PS00371">
    <property type="entry name" value="PTS_EIIA_TYPE_1_HIS"/>
    <property type="match status" value="1"/>
</dbReference>
<evidence type="ECO:0000259" key="26">
    <source>
        <dbReference type="PROSITE" id="PS51093"/>
    </source>
</evidence>
<proteinExistence type="predicted"/>
<accession>A0A0M2K5E6</accession>
<dbReference type="EC" id="2.7.1.199" evidence="3"/>
<evidence type="ECO:0000256" key="17">
    <source>
        <dbReference type="ARBA" id="ARBA00032303"/>
    </source>
</evidence>
<dbReference type="InterPro" id="IPR011297">
    <property type="entry name" value="PTS_IIABC_b_glu"/>
</dbReference>
<dbReference type="Gene3D" id="3.30.1360.60">
    <property type="entry name" value="Glucose permease domain IIB"/>
    <property type="match status" value="1"/>
</dbReference>
<dbReference type="GO" id="GO:0008982">
    <property type="term" value="F:protein-N(PI)-phosphohistidine-sugar phosphotransferase activity"/>
    <property type="evidence" value="ECO:0007669"/>
    <property type="project" value="InterPro"/>
</dbReference>
<evidence type="ECO:0000256" key="23">
    <source>
        <dbReference type="ARBA" id="ARBA00047336"/>
    </source>
</evidence>
<feature type="domain" description="PTS EIIA type-1" evidence="26">
    <location>
        <begin position="494"/>
        <end position="598"/>
    </location>
</feature>
<feature type="active site" description="Phosphocysteine intermediate; for EIIB activity" evidence="24">
    <location>
        <position position="26"/>
    </location>
</feature>
<dbReference type="GO" id="GO:0005886">
    <property type="term" value="C:plasma membrane"/>
    <property type="evidence" value="ECO:0007669"/>
    <property type="project" value="UniProtKB-SubCell"/>
</dbReference>
<evidence type="ECO:0000256" key="21">
    <source>
        <dbReference type="ARBA" id="ARBA00042526"/>
    </source>
</evidence>
<dbReference type="RefSeq" id="WP_016192634.1">
    <property type="nucleotide sequence ID" value="NZ_CP089932.1"/>
</dbReference>
<evidence type="ECO:0000256" key="9">
    <source>
        <dbReference type="ARBA" id="ARBA00022597"/>
    </source>
</evidence>
<dbReference type="AlphaFoldDB" id="A0A0M2K5E6"/>
<dbReference type="SUPFAM" id="SSF51261">
    <property type="entry name" value="Duplicated hybrid motif"/>
    <property type="match status" value="1"/>
</dbReference>
<evidence type="ECO:0000256" key="4">
    <source>
        <dbReference type="ARBA" id="ARBA00021468"/>
    </source>
</evidence>
<evidence type="ECO:0000256" key="7">
    <source>
        <dbReference type="ARBA" id="ARBA00022519"/>
    </source>
</evidence>
<keyword evidence="6" id="KW-1003">Cell membrane</keyword>
<keyword evidence="15 25" id="KW-1133">Transmembrane helix</keyword>
<feature type="transmembrane region" description="Helical" evidence="25">
    <location>
        <begin position="204"/>
        <end position="226"/>
    </location>
</feature>
<evidence type="ECO:0000313" key="29">
    <source>
        <dbReference type="EMBL" id="KKF34605.1"/>
    </source>
</evidence>
<evidence type="ECO:0000256" key="6">
    <source>
        <dbReference type="ARBA" id="ARBA00022475"/>
    </source>
</evidence>
<evidence type="ECO:0000256" key="20">
    <source>
        <dbReference type="ARBA" id="ARBA00042296"/>
    </source>
</evidence>
<dbReference type="Proteomes" id="UP000033924">
    <property type="component" value="Unassembled WGS sequence"/>
</dbReference>
<feature type="transmembrane region" description="Helical" evidence="25">
    <location>
        <begin position="281"/>
        <end position="306"/>
    </location>
</feature>
<dbReference type="EMBL" id="JXNU01000003">
    <property type="protein sequence ID" value="KKF34605.1"/>
    <property type="molecule type" value="Genomic_DNA"/>
</dbReference>
<comment type="cofactor">
    <cofactor evidence="1">
        <name>Zn(2+)</name>
        <dbReference type="ChEBI" id="CHEBI:29105"/>
    </cofactor>
</comment>
<evidence type="ECO:0000256" key="22">
    <source>
        <dbReference type="ARBA" id="ARBA00042873"/>
    </source>
</evidence>
<keyword evidence="8" id="KW-0597">Phosphoprotein</keyword>
<evidence type="ECO:0000256" key="3">
    <source>
        <dbReference type="ARBA" id="ARBA00011910"/>
    </source>
</evidence>
<dbReference type="InterPro" id="IPR011055">
    <property type="entry name" value="Dup_hybrid_motif"/>
</dbReference>
<evidence type="ECO:0000259" key="27">
    <source>
        <dbReference type="PROSITE" id="PS51098"/>
    </source>
</evidence>
<dbReference type="GO" id="GO:0009401">
    <property type="term" value="P:phosphoenolpyruvate-dependent sugar phosphotransferase system"/>
    <property type="evidence" value="ECO:0007669"/>
    <property type="project" value="UniProtKB-KW"/>
</dbReference>
<dbReference type="GO" id="GO:0016301">
    <property type="term" value="F:kinase activity"/>
    <property type="evidence" value="ECO:0007669"/>
    <property type="project" value="UniProtKB-KW"/>
</dbReference>
<feature type="transmembrane region" description="Helical" evidence="25">
    <location>
        <begin position="326"/>
        <end position="346"/>
    </location>
</feature>
<keyword evidence="16 25" id="KW-0472">Membrane</keyword>
<evidence type="ECO:0000256" key="1">
    <source>
        <dbReference type="ARBA" id="ARBA00001947"/>
    </source>
</evidence>
<gene>
    <name evidence="29" type="ORF">SY86_02700</name>
</gene>
<evidence type="ECO:0000256" key="25">
    <source>
        <dbReference type="SAM" id="Phobius"/>
    </source>
</evidence>
<feature type="transmembrane region" description="Helical" evidence="25">
    <location>
        <begin position="384"/>
        <end position="403"/>
    </location>
</feature>
<dbReference type="Pfam" id="PF00367">
    <property type="entry name" value="PTS_EIIB"/>
    <property type="match status" value="1"/>
</dbReference>
<evidence type="ECO:0000256" key="2">
    <source>
        <dbReference type="ARBA" id="ARBA00004651"/>
    </source>
</evidence>
<evidence type="ECO:0000256" key="19">
    <source>
        <dbReference type="ARBA" id="ARBA00039163"/>
    </source>
</evidence>
<dbReference type="InterPro" id="IPR036878">
    <property type="entry name" value="Glu_permease_IIB"/>
</dbReference>
<protein>
    <recommendedName>
        <fullName evidence="19">PTS system glucose-specific EIIA component</fullName>
        <ecNumber evidence="3">2.7.1.199</ecNumber>
    </recommendedName>
    <alternativeName>
        <fullName evidence="22">EIIA-Glc</fullName>
    </alternativeName>
    <alternativeName>
        <fullName evidence="17">EIICB-Glc</fullName>
    </alternativeName>
    <alternativeName>
        <fullName evidence="21">EIII-Glc</fullName>
    </alternativeName>
    <alternativeName>
        <fullName evidence="20">Glucose-specific phosphotransferase enzyme IIA component</fullName>
    </alternativeName>
    <alternativeName>
        <fullName evidence="4">PTS system glucose-specific EIICB component</fullName>
    </alternativeName>
</protein>
<dbReference type="GO" id="GO:0015771">
    <property type="term" value="P:trehalose transport"/>
    <property type="evidence" value="ECO:0007669"/>
    <property type="project" value="TreeGrafter"/>
</dbReference>
<dbReference type="Pfam" id="PF02378">
    <property type="entry name" value="PTS_EIIC"/>
    <property type="match status" value="1"/>
</dbReference>
<dbReference type="PROSITE" id="PS51098">
    <property type="entry name" value="PTS_EIIB_TYPE_1"/>
    <property type="match status" value="1"/>
</dbReference>